<dbReference type="Proteomes" id="UP000198598">
    <property type="component" value="Unassembled WGS sequence"/>
</dbReference>
<evidence type="ECO:0008006" key="4">
    <source>
        <dbReference type="Google" id="ProtNLM"/>
    </source>
</evidence>
<dbReference type="STRING" id="662367.SAMN05216167_107244"/>
<keyword evidence="3" id="KW-1185">Reference proteome</keyword>
<evidence type="ECO:0000313" key="2">
    <source>
        <dbReference type="EMBL" id="SFD83873.1"/>
    </source>
</evidence>
<protein>
    <recommendedName>
        <fullName evidence="4">DUF2490 domain-containing protein</fullName>
    </recommendedName>
</protein>
<reference evidence="2 3" key="1">
    <citation type="submission" date="2016-10" db="EMBL/GenBank/DDBJ databases">
        <authorList>
            <person name="de Groot N.N."/>
        </authorList>
    </citation>
    <scope>NUCLEOTIDE SEQUENCE [LARGE SCALE GENOMIC DNA]</scope>
    <source>
        <strain evidence="2 3">DSM 26130</strain>
    </source>
</reference>
<organism evidence="2 3">
    <name type="scientific">Spirosoma endophyticum</name>
    <dbReference type="NCBI Taxonomy" id="662367"/>
    <lineage>
        <taxon>Bacteria</taxon>
        <taxon>Pseudomonadati</taxon>
        <taxon>Bacteroidota</taxon>
        <taxon>Cytophagia</taxon>
        <taxon>Cytophagales</taxon>
        <taxon>Cytophagaceae</taxon>
        <taxon>Spirosoma</taxon>
    </lineage>
</organism>
<evidence type="ECO:0000313" key="3">
    <source>
        <dbReference type="Proteomes" id="UP000198598"/>
    </source>
</evidence>
<proteinExistence type="predicted"/>
<evidence type="ECO:0000256" key="1">
    <source>
        <dbReference type="SAM" id="SignalP"/>
    </source>
</evidence>
<dbReference type="EMBL" id="FOLQ01000007">
    <property type="protein sequence ID" value="SFD83873.1"/>
    <property type="molecule type" value="Genomic_DNA"/>
</dbReference>
<gene>
    <name evidence="2" type="ORF">SAMN05216167_107244</name>
</gene>
<dbReference type="OrthoDB" id="821377at2"/>
<accession>A0A1I1VS69</accession>
<name>A0A1I1VS69_9BACT</name>
<sequence>MVFGRLNSILMRFTITSLLLVVTCSAFAQINEVDTTRWQYRITATGIVLGGNVNDFISSSRAEIAHNGPKWGLYSGTSYTYKNRDHEITTNDVTSRNILSYGQRRRLYPFVIVSLSKSLRRGIDFQYQVGPGAAYRVFGNQNSYLRVGSAVIYERSKYEGDHFENYAGTSDVITKWRLQAFVAGTQSLPGGRVRLVYEVNWQPAFQGPNNRVYALAGAEVPISRKVALRGNLEYIHENVVLVEKSKYDFIVSFGLTITNIFKNHSEEIDED</sequence>
<feature type="signal peptide" evidence="1">
    <location>
        <begin position="1"/>
        <end position="28"/>
    </location>
</feature>
<dbReference type="Pfam" id="PF04338">
    <property type="entry name" value="DUF481"/>
    <property type="match status" value="1"/>
</dbReference>
<feature type="chain" id="PRO_5011594843" description="DUF2490 domain-containing protein" evidence="1">
    <location>
        <begin position="29"/>
        <end position="271"/>
    </location>
</feature>
<dbReference type="InterPro" id="IPR007433">
    <property type="entry name" value="DUF481"/>
</dbReference>
<dbReference type="AlphaFoldDB" id="A0A1I1VS69"/>
<keyword evidence="1" id="KW-0732">Signal</keyword>